<proteinExistence type="predicted"/>
<dbReference type="CDD" id="cd03031">
    <property type="entry name" value="GRX_GRX_like"/>
    <property type="match status" value="1"/>
</dbReference>
<dbReference type="OrthoDB" id="423313at2759"/>
<evidence type="ECO:0000259" key="1">
    <source>
        <dbReference type="Pfam" id="PF00462"/>
    </source>
</evidence>
<sequence length="384" mass="43059">MGCATSKKDQVCNNCHEPLARRSYSVHVHHPPQRVGDTYHVVALTSSTLGSIKLDEPYLQNQLVDEEEGGGGIGEKKKGNEDFSMGMIEAKSWSRMIDEKITRVVPRTPIQTPPGEPEVIDAFELMKGLEDSSPLHRHYRSFSFCVNSNPVEENDRLNLDATSIISEFDPDIIAQFRRSLEELPPANPFHLKPMAGVVVDFKNLNGGYKDDVFGKQRVVLYFTTLRGVRKTYEDCCHVRVILRGMNVKVDERDVSMHSGFREELKELLGSNMGGGLPRVFIGKKYIGGAEEVRRMNEDGQLDEVLAGCEKVDDGDGRRHSSVAVCEGCGDVRFIPCETCSGSCKIYYEAEEYEEEVEDEEAEFGFQRCPDCNENGLIRCPLCCN</sequence>
<dbReference type="KEGG" id="dcr:108207930"/>
<dbReference type="PROSITE" id="PS51354">
    <property type="entry name" value="GLUTAREDOXIN_2"/>
    <property type="match status" value="1"/>
</dbReference>
<dbReference type="Pfam" id="PF00462">
    <property type="entry name" value="Glutaredoxin"/>
    <property type="match status" value="1"/>
</dbReference>
<dbReference type="FunFam" id="3.40.30.10:FF:000273">
    <property type="entry name" value="Glutaredoxin family protein"/>
    <property type="match status" value="1"/>
</dbReference>
<dbReference type="AlphaFoldDB" id="A0A166DZT5"/>
<evidence type="ECO:0000313" key="2">
    <source>
        <dbReference type="EMBL" id="KZN05890.1"/>
    </source>
</evidence>
<gene>
    <name evidence="2" type="ORF">DCAR_006727</name>
    <name evidence="3" type="ORF">DCAR_0207572</name>
</gene>
<dbReference type="InterPro" id="IPR036249">
    <property type="entry name" value="Thioredoxin-like_sf"/>
</dbReference>
<evidence type="ECO:0000313" key="4">
    <source>
        <dbReference type="Proteomes" id="UP000077755"/>
    </source>
</evidence>
<dbReference type="Proteomes" id="UP000077755">
    <property type="component" value="Chromosome 2"/>
</dbReference>
<dbReference type="EMBL" id="CP093344">
    <property type="protein sequence ID" value="WOG88337.1"/>
    <property type="molecule type" value="Genomic_DNA"/>
</dbReference>
<dbReference type="InterPro" id="IPR002109">
    <property type="entry name" value="Glutaredoxin"/>
</dbReference>
<keyword evidence="4" id="KW-1185">Reference proteome</keyword>
<reference evidence="3" key="2">
    <citation type="submission" date="2022-03" db="EMBL/GenBank/DDBJ databases">
        <title>Draft title - Genomic analysis of global carrot germplasm unveils the trajectory of domestication and the origin of high carotenoid orange carrot.</title>
        <authorList>
            <person name="Iorizzo M."/>
            <person name="Ellison S."/>
            <person name="Senalik D."/>
            <person name="Macko-Podgorni A."/>
            <person name="Grzebelus D."/>
            <person name="Bostan H."/>
            <person name="Rolling W."/>
            <person name="Curaba J."/>
            <person name="Simon P."/>
        </authorList>
    </citation>
    <scope>NUCLEOTIDE SEQUENCE</scope>
    <source>
        <tissue evidence="3">Leaf</tissue>
    </source>
</reference>
<protein>
    <recommendedName>
        <fullName evidence="1">Glutaredoxin domain-containing protein</fullName>
    </recommendedName>
</protein>
<name>A0A166DZT5_DAUCS</name>
<dbReference type="PANTHER" id="PTHR45669">
    <property type="entry name" value="GLUTAREDOXIN DOMAIN-CONTAINING CYSTEINE-RICH PROTEIN CG12206-RELATED"/>
    <property type="match status" value="1"/>
</dbReference>
<dbReference type="Pfam" id="PF23733">
    <property type="entry name" value="GRXCR1-2_C"/>
    <property type="match status" value="1"/>
</dbReference>
<dbReference type="OMA" id="MQADTDI"/>
<accession>A0A166DZT5</accession>
<dbReference type="PANTHER" id="PTHR45669:SF30">
    <property type="entry name" value="OS04G0641300 PROTEIN"/>
    <property type="match status" value="1"/>
</dbReference>
<dbReference type="Gramene" id="KZN05890">
    <property type="protein sequence ID" value="KZN05890"/>
    <property type="gene ID" value="DCAR_006727"/>
</dbReference>
<organism evidence="2">
    <name type="scientific">Daucus carota subsp. sativus</name>
    <name type="common">Carrot</name>
    <dbReference type="NCBI Taxonomy" id="79200"/>
    <lineage>
        <taxon>Eukaryota</taxon>
        <taxon>Viridiplantae</taxon>
        <taxon>Streptophyta</taxon>
        <taxon>Embryophyta</taxon>
        <taxon>Tracheophyta</taxon>
        <taxon>Spermatophyta</taxon>
        <taxon>Magnoliopsida</taxon>
        <taxon>eudicotyledons</taxon>
        <taxon>Gunneridae</taxon>
        <taxon>Pentapetalae</taxon>
        <taxon>asterids</taxon>
        <taxon>campanulids</taxon>
        <taxon>Apiales</taxon>
        <taxon>Apiaceae</taxon>
        <taxon>Apioideae</taxon>
        <taxon>Scandiceae</taxon>
        <taxon>Daucinae</taxon>
        <taxon>Daucus</taxon>
        <taxon>Daucus sect. Daucus</taxon>
    </lineage>
</organism>
<evidence type="ECO:0000313" key="3">
    <source>
        <dbReference type="EMBL" id="WOG88337.1"/>
    </source>
</evidence>
<dbReference type="EMBL" id="LNRQ01000002">
    <property type="protein sequence ID" value="KZN05890.1"/>
    <property type="molecule type" value="Genomic_DNA"/>
</dbReference>
<feature type="domain" description="Glutaredoxin" evidence="1">
    <location>
        <begin position="219"/>
        <end position="286"/>
    </location>
</feature>
<dbReference type="Gene3D" id="3.40.30.10">
    <property type="entry name" value="Glutaredoxin"/>
    <property type="match status" value="1"/>
</dbReference>
<dbReference type="STRING" id="79200.A0A166DZT5"/>
<dbReference type="SUPFAM" id="SSF52833">
    <property type="entry name" value="Thioredoxin-like"/>
    <property type="match status" value="1"/>
</dbReference>
<reference evidence="2" key="1">
    <citation type="journal article" date="2016" name="Nat. Genet.">
        <title>A high-quality carrot genome assembly provides new insights into carotenoid accumulation and asterid genome evolution.</title>
        <authorList>
            <person name="Iorizzo M."/>
            <person name="Ellison S."/>
            <person name="Senalik D."/>
            <person name="Zeng P."/>
            <person name="Satapoomin P."/>
            <person name="Huang J."/>
            <person name="Bowman M."/>
            <person name="Iovene M."/>
            <person name="Sanseverino W."/>
            <person name="Cavagnaro P."/>
            <person name="Yildiz M."/>
            <person name="Macko-Podgorni A."/>
            <person name="Moranska E."/>
            <person name="Grzebelus E."/>
            <person name="Grzebelus D."/>
            <person name="Ashrafi H."/>
            <person name="Zheng Z."/>
            <person name="Cheng S."/>
            <person name="Spooner D."/>
            <person name="Van Deynze A."/>
            <person name="Simon P."/>
        </authorList>
    </citation>
    <scope>NUCLEOTIDE SEQUENCE [LARGE SCALE GENOMIC DNA]</scope>
    <source>
        <tissue evidence="2">Leaf</tissue>
    </source>
</reference>